<evidence type="ECO:0000313" key="2">
    <source>
        <dbReference type="EMBL" id="MDC7676019.1"/>
    </source>
</evidence>
<protein>
    <submittedName>
        <fullName evidence="2">Uncharacterized protein</fullName>
    </submittedName>
</protein>
<name>A0ABT5HIE8_9CAUL</name>
<dbReference type="EMBL" id="JAQQKV010000001">
    <property type="protein sequence ID" value="MDC7676019.1"/>
    <property type="molecule type" value="Genomic_DNA"/>
</dbReference>
<dbReference type="RefSeq" id="WP_272744331.1">
    <property type="nucleotide sequence ID" value="NZ_JAQQKV010000001.1"/>
</dbReference>
<comment type="caution">
    <text evidence="2">The sequence shown here is derived from an EMBL/GenBank/DDBJ whole genome shotgun (WGS) entry which is preliminary data.</text>
</comment>
<keyword evidence="3" id="KW-1185">Reference proteome</keyword>
<evidence type="ECO:0000313" key="3">
    <source>
        <dbReference type="Proteomes" id="UP001218579"/>
    </source>
</evidence>
<proteinExistence type="predicted"/>
<evidence type="ECO:0000256" key="1">
    <source>
        <dbReference type="SAM" id="MobiDB-lite"/>
    </source>
</evidence>
<gene>
    <name evidence="2" type="ORF">PQU98_07755</name>
</gene>
<accession>A0ABT5HIE8</accession>
<dbReference type="Proteomes" id="UP001218579">
    <property type="component" value="Unassembled WGS sequence"/>
</dbReference>
<organism evidence="2 3">
    <name type="scientific">Asticcacaulis machinosus</name>
    <dbReference type="NCBI Taxonomy" id="2984211"/>
    <lineage>
        <taxon>Bacteria</taxon>
        <taxon>Pseudomonadati</taxon>
        <taxon>Pseudomonadota</taxon>
        <taxon>Alphaproteobacteria</taxon>
        <taxon>Caulobacterales</taxon>
        <taxon>Caulobacteraceae</taxon>
        <taxon>Asticcacaulis</taxon>
    </lineage>
</organism>
<sequence length="101" mass="11201">MKNNLIMRLKIIALIVFIFASAGAWVYTALYEIPRKKCEAKGAWWSNEYRICRAPVYLPTITGRPAGEGREIHWPTEQAPTANNTAPGAKAPVVTEAETAQ</sequence>
<reference evidence="2 3" key="1">
    <citation type="submission" date="2023-01" db="EMBL/GenBank/DDBJ databases">
        <title>Novel species of the genus Asticcacaulis isolated from rivers.</title>
        <authorList>
            <person name="Lu H."/>
        </authorList>
    </citation>
    <scope>NUCLEOTIDE SEQUENCE [LARGE SCALE GENOMIC DNA]</scope>
    <source>
        <strain evidence="2 3">LKC15W</strain>
    </source>
</reference>
<feature type="region of interest" description="Disordered" evidence="1">
    <location>
        <begin position="78"/>
        <end position="101"/>
    </location>
</feature>